<proteinExistence type="predicted"/>
<gene>
    <name evidence="1" type="ORF">GNQ08_07950</name>
</gene>
<reference evidence="1 2" key="1">
    <citation type="submission" date="2019-11" db="EMBL/GenBank/DDBJ databases">
        <title>Draft genome sequences of five Paenibacillus species of dairy origin.</title>
        <authorList>
            <person name="Olajide A.M."/>
            <person name="Chen S."/>
            <person name="Lapointe G."/>
        </authorList>
    </citation>
    <scope>NUCLEOTIDE SEQUENCE [LARGE SCALE GENOMIC DNA]</scope>
    <source>
        <strain evidence="1 2">3CT49</strain>
    </source>
</reference>
<organism evidence="1 2">
    <name type="scientific">Paenibacillus macerans</name>
    <name type="common">Bacillus macerans</name>
    <dbReference type="NCBI Taxonomy" id="44252"/>
    <lineage>
        <taxon>Bacteria</taxon>
        <taxon>Bacillati</taxon>
        <taxon>Bacillota</taxon>
        <taxon>Bacilli</taxon>
        <taxon>Bacillales</taxon>
        <taxon>Paenibacillaceae</taxon>
        <taxon>Paenibacillus</taxon>
    </lineage>
</organism>
<dbReference type="Proteomes" id="UP000442469">
    <property type="component" value="Unassembled WGS sequence"/>
</dbReference>
<evidence type="ECO:0000313" key="1">
    <source>
        <dbReference type="EMBL" id="MUG22346.1"/>
    </source>
</evidence>
<sequence>MNEELIKMPACFSGGTGLRAISQSEESGDFAKSGGLRIAGELWVVEIARRRGVTEGFSP</sequence>
<dbReference type="RefSeq" id="WP_155619716.1">
    <property type="nucleotide sequence ID" value="NZ_CP086393.1"/>
</dbReference>
<evidence type="ECO:0000313" key="2">
    <source>
        <dbReference type="Proteomes" id="UP000442469"/>
    </source>
</evidence>
<comment type="caution">
    <text evidence="1">The sequence shown here is derived from an EMBL/GenBank/DDBJ whole genome shotgun (WGS) entry which is preliminary data.</text>
</comment>
<dbReference type="AlphaFoldDB" id="A0A6N8EPV5"/>
<name>A0A6N8EPV5_PAEMA</name>
<accession>A0A6N8EPV5</accession>
<dbReference type="EMBL" id="WNZZ01000004">
    <property type="protein sequence ID" value="MUG22346.1"/>
    <property type="molecule type" value="Genomic_DNA"/>
</dbReference>
<protein>
    <submittedName>
        <fullName evidence="1">Uncharacterized protein</fullName>
    </submittedName>
</protein>